<proteinExistence type="predicted"/>
<gene>
    <name evidence="2" type="ORF">GWI33_011705</name>
</gene>
<keyword evidence="3" id="KW-1185">Reference proteome</keyword>
<dbReference type="Proteomes" id="UP000625711">
    <property type="component" value="Unassembled WGS sequence"/>
</dbReference>
<reference evidence="2" key="1">
    <citation type="submission" date="2020-08" db="EMBL/GenBank/DDBJ databases">
        <title>Genome sequencing and assembly of the red palm weevil Rhynchophorus ferrugineus.</title>
        <authorList>
            <person name="Dias G.B."/>
            <person name="Bergman C.M."/>
            <person name="Manee M."/>
        </authorList>
    </citation>
    <scope>NUCLEOTIDE SEQUENCE</scope>
    <source>
        <strain evidence="2">AA-2017</strain>
        <tissue evidence="2">Whole larva</tissue>
    </source>
</reference>
<feature type="domain" description="DUF4485" evidence="1">
    <location>
        <begin position="3"/>
        <end position="70"/>
    </location>
</feature>
<dbReference type="OrthoDB" id="6629291at2759"/>
<dbReference type="AlphaFoldDB" id="A0A834MJX3"/>
<comment type="caution">
    <text evidence="2">The sequence shown here is derived from an EMBL/GenBank/DDBJ whole genome shotgun (WGS) entry which is preliminary data.</text>
</comment>
<name>A0A834MJX3_RHYFE</name>
<evidence type="ECO:0000313" key="3">
    <source>
        <dbReference type="Proteomes" id="UP000625711"/>
    </source>
</evidence>
<evidence type="ECO:0000259" key="1">
    <source>
        <dbReference type="Pfam" id="PF14846"/>
    </source>
</evidence>
<organism evidence="2 3">
    <name type="scientific">Rhynchophorus ferrugineus</name>
    <name type="common">Red palm weevil</name>
    <name type="synonym">Curculio ferrugineus</name>
    <dbReference type="NCBI Taxonomy" id="354439"/>
    <lineage>
        <taxon>Eukaryota</taxon>
        <taxon>Metazoa</taxon>
        <taxon>Ecdysozoa</taxon>
        <taxon>Arthropoda</taxon>
        <taxon>Hexapoda</taxon>
        <taxon>Insecta</taxon>
        <taxon>Pterygota</taxon>
        <taxon>Neoptera</taxon>
        <taxon>Endopterygota</taxon>
        <taxon>Coleoptera</taxon>
        <taxon>Polyphaga</taxon>
        <taxon>Cucujiformia</taxon>
        <taxon>Curculionidae</taxon>
        <taxon>Dryophthorinae</taxon>
        <taxon>Rhynchophorus</taxon>
    </lineage>
</organism>
<dbReference type="Pfam" id="PF14846">
    <property type="entry name" value="DUF4485"/>
    <property type="match status" value="1"/>
</dbReference>
<dbReference type="InterPro" id="IPR027831">
    <property type="entry name" value="DUF4485"/>
</dbReference>
<sequence>MLARSLVQLLPPQEKSPLRSWFRKLGQLTESEKDTKMRDEYMWFILMMLQCQKIREPFNKNPPPEIEPLRDLVPAKVYEEILVANSENMTWLDKTNLEQEAEKVESDRYKTCPAGIFLENQPHPQEGIICYLAAFSDQSYP</sequence>
<protein>
    <recommendedName>
        <fullName evidence="1">DUF4485 domain-containing protein</fullName>
    </recommendedName>
</protein>
<evidence type="ECO:0000313" key="2">
    <source>
        <dbReference type="EMBL" id="KAF7285166.1"/>
    </source>
</evidence>
<accession>A0A834MJX3</accession>
<dbReference type="EMBL" id="JAACXV010000060">
    <property type="protein sequence ID" value="KAF7285166.1"/>
    <property type="molecule type" value="Genomic_DNA"/>
</dbReference>